<feature type="compositionally biased region" description="Polar residues" evidence="1">
    <location>
        <begin position="131"/>
        <end position="140"/>
    </location>
</feature>
<dbReference type="Proteomes" id="UP001066276">
    <property type="component" value="Chromosome 5"/>
</dbReference>
<organism evidence="2 3">
    <name type="scientific">Pleurodeles waltl</name>
    <name type="common">Iberian ribbed newt</name>
    <dbReference type="NCBI Taxonomy" id="8319"/>
    <lineage>
        <taxon>Eukaryota</taxon>
        <taxon>Metazoa</taxon>
        <taxon>Chordata</taxon>
        <taxon>Craniata</taxon>
        <taxon>Vertebrata</taxon>
        <taxon>Euteleostomi</taxon>
        <taxon>Amphibia</taxon>
        <taxon>Batrachia</taxon>
        <taxon>Caudata</taxon>
        <taxon>Salamandroidea</taxon>
        <taxon>Salamandridae</taxon>
        <taxon>Pleurodelinae</taxon>
        <taxon>Pleurodeles</taxon>
    </lineage>
</organism>
<accession>A0AAV7RKZ7</accession>
<evidence type="ECO:0000313" key="2">
    <source>
        <dbReference type="EMBL" id="KAJ1153342.1"/>
    </source>
</evidence>
<dbReference type="AlphaFoldDB" id="A0AAV7RKZ7"/>
<keyword evidence="3" id="KW-1185">Reference proteome</keyword>
<name>A0AAV7RKZ7_PLEWA</name>
<feature type="region of interest" description="Disordered" evidence="1">
    <location>
        <begin position="1"/>
        <end position="30"/>
    </location>
</feature>
<reference evidence="2" key="1">
    <citation type="journal article" date="2022" name="bioRxiv">
        <title>Sequencing and chromosome-scale assembly of the giantPleurodeles waltlgenome.</title>
        <authorList>
            <person name="Brown T."/>
            <person name="Elewa A."/>
            <person name="Iarovenko S."/>
            <person name="Subramanian E."/>
            <person name="Araus A.J."/>
            <person name="Petzold A."/>
            <person name="Susuki M."/>
            <person name="Suzuki K.-i.T."/>
            <person name="Hayashi T."/>
            <person name="Toyoda A."/>
            <person name="Oliveira C."/>
            <person name="Osipova E."/>
            <person name="Leigh N.D."/>
            <person name="Simon A."/>
            <person name="Yun M.H."/>
        </authorList>
    </citation>
    <scope>NUCLEOTIDE SEQUENCE</scope>
    <source>
        <strain evidence="2">20211129_DDA</strain>
        <tissue evidence="2">Liver</tissue>
    </source>
</reference>
<gene>
    <name evidence="2" type="ORF">NDU88_006103</name>
</gene>
<protein>
    <submittedName>
        <fullName evidence="2">Uncharacterized protein</fullName>
    </submittedName>
</protein>
<sequence>MPRPGRPWSQPGANTTQGPGGLHSIAGPKGEQTFTHSAWLASTSVHRCGPVCTIAGGVGLLHHSPPRPAPLRSYRDRPHAATGAQPSPRSLRSPAPSKRVLPLLARPQDHSPASTAVPPGSVPGEARGQHPDSSSSSAFSQGRKFQPSRVGDTASHQPPPTSSRPDRPQSRPGSSATQGPCRFHFITGPEGNGRGPPHTPLGGPAPLFTITARSVQLPGRGRPTPTRPPSAHDPLFSSQGGTPRYIPLQTGPVVSGTGRAPDRSSVPTGDPHLTAGAPRPRHQAPGPDEARAMPQPQHRNSFSSWPDGEGHRRHPRSPGSTQMPYLRAPPPHRLSGARPSHPAHLRLGRRPPCCLCLLPGFHRHSSLRLESRGKDSSARLTARPLSSQDRPSQSCRAMCSMDGGE</sequence>
<feature type="compositionally biased region" description="Polar residues" evidence="1">
    <location>
        <begin position="384"/>
        <end position="395"/>
    </location>
</feature>
<feature type="region of interest" description="Disordered" evidence="1">
    <location>
        <begin position="63"/>
        <end position="344"/>
    </location>
</feature>
<comment type="caution">
    <text evidence="2">The sequence shown here is derived from an EMBL/GenBank/DDBJ whole genome shotgun (WGS) entry which is preliminary data.</text>
</comment>
<proteinExistence type="predicted"/>
<evidence type="ECO:0000313" key="3">
    <source>
        <dbReference type="Proteomes" id="UP001066276"/>
    </source>
</evidence>
<dbReference type="EMBL" id="JANPWB010000009">
    <property type="protein sequence ID" value="KAJ1153342.1"/>
    <property type="molecule type" value="Genomic_DNA"/>
</dbReference>
<feature type="region of interest" description="Disordered" evidence="1">
    <location>
        <begin position="369"/>
        <end position="405"/>
    </location>
</feature>
<evidence type="ECO:0000256" key="1">
    <source>
        <dbReference type="SAM" id="MobiDB-lite"/>
    </source>
</evidence>
<feature type="compositionally biased region" description="Low complexity" evidence="1">
    <location>
        <begin position="86"/>
        <end position="99"/>
    </location>
</feature>